<accession>A0A9D2SRB6</accession>
<organism evidence="1 2">
    <name type="scientific">Candidatus Eisenbergiella merdavium</name>
    <dbReference type="NCBI Taxonomy" id="2838551"/>
    <lineage>
        <taxon>Bacteria</taxon>
        <taxon>Bacillati</taxon>
        <taxon>Bacillota</taxon>
        <taxon>Clostridia</taxon>
        <taxon>Lachnospirales</taxon>
        <taxon>Lachnospiraceae</taxon>
        <taxon>Eisenbergiella</taxon>
    </lineage>
</organism>
<reference evidence="1" key="2">
    <citation type="submission" date="2021-04" db="EMBL/GenBank/DDBJ databases">
        <authorList>
            <person name="Gilroy R."/>
        </authorList>
    </citation>
    <scope>NUCLEOTIDE SEQUENCE</scope>
    <source>
        <strain evidence="1">USAMLcec2-132</strain>
    </source>
</reference>
<dbReference type="EMBL" id="DWWS01000065">
    <property type="protein sequence ID" value="HJC25393.1"/>
    <property type="molecule type" value="Genomic_DNA"/>
</dbReference>
<dbReference type="AlphaFoldDB" id="A0A9D2SRB6"/>
<gene>
    <name evidence="1" type="ORF">H9761_17125</name>
</gene>
<dbReference type="Proteomes" id="UP000823891">
    <property type="component" value="Unassembled WGS sequence"/>
</dbReference>
<reference evidence="1" key="1">
    <citation type="journal article" date="2021" name="PeerJ">
        <title>Extensive microbial diversity within the chicken gut microbiome revealed by metagenomics and culture.</title>
        <authorList>
            <person name="Gilroy R."/>
            <person name="Ravi A."/>
            <person name="Getino M."/>
            <person name="Pursley I."/>
            <person name="Horton D.L."/>
            <person name="Alikhan N.F."/>
            <person name="Baker D."/>
            <person name="Gharbi K."/>
            <person name="Hall N."/>
            <person name="Watson M."/>
            <person name="Adriaenssens E.M."/>
            <person name="Foster-Nyarko E."/>
            <person name="Jarju S."/>
            <person name="Secka A."/>
            <person name="Antonio M."/>
            <person name="Oren A."/>
            <person name="Chaudhuri R.R."/>
            <person name="La Ragione R."/>
            <person name="Hildebrand F."/>
            <person name="Pallen M.J."/>
        </authorList>
    </citation>
    <scope>NUCLEOTIDE SEQUENCE</scope>
    <source>
        <strain evidence="1">USAMLcec2-132</strain>
    </source>
</reference>
<evidence type="ECO:0000313" key="1">
    <source>
        <dbReference type="EMBL" id="HJC25393.1"/>
    </source>
</evidence>
<comment type="caution">
    <text evidence="1">The sequence shown here is derived from an EMBL/GenBank/DDBJ whole genome shotgun (WGS) entry which is preliminary data.</text>
</comment>
<protein>
    <submittedName>
        <fullName evidence="1">Uncharacterized protein</fullName>
    </submittedName>
</protein>
<sequence length="82" mass="9818">MEDLRKAWEQAWSLENIDAHEEAGKATQYIGSMEKGRRIYDFFQDDTGHYWYKVRIRLTDGQAVSEENAIFGHAIRNRRKRR</sequence>
<name>A0A9D2SRB6_9FIRM</name>
<evidence type="ECO:0000313" key="2">
    <source>
        <dbReference type="Proteomes" id="UP000823891"/>
    </source>
</evidence>
<proteinExistence type="predicted"/>